<dbReference type="Gene3D" id="2.70.50.70">
    <property type="match status" value="1"/>
</dbReference>
<feature type="compositionally biased region" description="Polar residues" evidence="1">
    <location>
        <begin position="183"/>
        <end position="210"/>
    </location>
</feature>
<feature type="chain" id="PRO_5025528660" evidence="2">
    <location>
        <begin position="18"/>
        <end position="405"/>
    </location>
</feature>
<evidence type="ECO:0000256" key="2">
    <source>
        <dbReference type="SAM" id="SignalP"/>
    </source>
</evidence>
<feature type="region of interest" description="Disordered" evidence="1">
    <location>
        <begin position="179"/>
        <end position="232"/>
    </location>
</feature>
<dbReference type="OrthoDB" id="2342176at2759"/>
<protein>
    <submittedName>
        <fullName evidence="3">Lytic polysaccharide monooxygenase</fullName>
    </submittedName>
</protein>
<sequence>MYTNAFSLLALAGVAQAHMSLWYPPPLGGAKEANPLTTTVDLEFNFPLGCCDDQHIAPSPGLCRGHLDLYDTEEAQVTWEAGQDAYWQMSDYTYDPVAPGGTHSGGSCQVGFSTDRGDTWKVAASYNGNCPHGLDGSPDVQTFDFKVPTGMPEGDALFGWIWLNREHESFMGCSKVKIGAGSGSSSPVQSQTPSETSAVQSQEPSKTSAVYTAPEEPTQSADAPTVPDEDTPVVTVTQVVTSYVTEPTAAPEEEEEEESATTTRASRSHRPRPTSSWDQSQNKQKRSKWSIVDGCKCECRGGQEDSLSASCVCNSCDSSETTRASVERKALRMHRRSLQKRVSGCDWDSAPSMEVSYFTSDADCAPSAKARNPESDTFEIGWDFSCGVVDGKGEYPIKMMECDMY</sequence>
<dbReference type="Proteomes" id="UP000799771">
    <property type="component" value="Unassembled WGS sequence"/>
</dbReference>
<accession>A0A6A6A125</accession>
<dbReference type="AlphaFoldDB" id="A0A6A6A125"/>
<evidence type="ECO:0000313" key="3">
    <source>
        <dbReference type="EMBL" id="KAF2124854.1"/>
    </source>
</evidence>
<dbReference type="EMBL" id="ML977518">
    <property type="protein sequence ID" value="KAF2124854.1"/>
    <property type="molecule type" value="Genomic_DNA"/>
</dbReference>
<evidence type="ECO:0000313" key="4">
    <source>
        <dbReference type="Proteomes" id="UP000799771"/>
    </source>
</evidence>
<keyword evidence="2" id="KW-0732">Signal</keyword>
<organism evidence="3 4">
    <name type="scientific">Dothidotthia symphoricarpi CBS 119687</name>
    <dbReference type="NCBI Taxonomy" id="1392245"/>
    <lineage>
        <taxon>Eukaryota</taxon>
        <taxon>Fungi</taxon>
        <taxon>Dikarya</taxon>
        <taxon>Ascomycota</taxon>
        <taxon>Pezizomycotina</taxon>
        <taxon>Dothideomycetes</taxon>
        <taxon>Pleosporomycetidae</taxon>
        <taxon>Pleosporales</taxon>
        <taxon>Dothidotthiaceae</taxon>
        <taxon>Dothidotthia</taxon>
    </lineage>
</organism>
<keyword evidence="3" id="KW-0560">Oxidoreductase</keyword>
<proteinExistence type="predicted"/>
<gene>
    <name evidence="3" type="ORF">P153DRAFT_379435</name>
</gene>
<feature type="signal peptide" evidence="2">
    <location>
        <begin position="1"/>
        <end position="17"/>
    </location>
</feature>
<feature type="compositionally biased region" description="Low complexity" evidence="1">
    <location>
        <begin position="222"/>
        <end position="232"/>
    </location>
</feature>
<evidence type="ECO:0000256" key="1">
    <source>
        <dbReference type="SAM" id="MobiDB-lite"/>
    </source>
</evidence>
<feature type="region of interest" description="Disordered" evidence="1">
    <location>
        <begin position="245"/>
        <end position="285"/>
    </location>
</feature>
<keyword evidence="3" id="KW-0503">Monooxygenase</keyword>
<dbReference type="RefSeq" id="XP_033519247.1">
    <property type="nucleotide sequence ID" value="XM_033669871.1"/>
</dbReference>
<dbReference type="GeneID" id="54410303"/>
<reference evidence="3" key="1">
    <citation type="journal article" date="2020" name="Stud. Mycol.">
        <title>101 Dothideomycetes genomes: a test case for predicting lifestyles and emergence of pathogens.</title>
        <authorList>
            <person name="Haridas S."/>
            <person name="Albert R."/>
            <person name="Binder M."/>
            <person name="Bloem J."/>
            <person name="Labutti K."/>
            <person name="Salamov A."/>
            <person name="Andreopoulos B."/>
            <person name="Baker S."/>
            <person name="Barry K."/>
            <person name="Bills G."/>
            <person name="Bluhm B."/>
            <person name="Cannon C."/>
            <person name="Castanera R."/>
            <person name="Culley D."/>
            <person name="Daum C."/>
            <person name="Ezra D."/>
            <person name="Gonzalez J."/>
            <person name="Henrissat B."/>
            <person name="Kuo A."/>
            <person name="Liang C."/>
            <person name="Lipzen A."/>
            <person name="Lutzoni F."/>
            <person name="Magnuson J."/>
            <person name="Mondo S."/>
            <person name="Nolan M."/>
            <person name="Ohm R."/>
            <person name="Pangilinan J."/>
            <person name="Park H.-J."/>
            <person name="Ramirez L."/>
            <person name="Alfaro M."/>
            <person name="Sun H."/>
            <person name="Tritt A."/>
            <person name="Yoshinaga Y."/>
            <person name="Zwiers L.-H."/>
            <person name="Turgeon B."/>
            <person name="Goodwin S."/>
            <person name="Spatafora J."/>
            <person name="Crous P."/>
            <person name="Grigoriev I."/>
        </authorList>
    </citation>
    <scope>NUCLEOTIDE SEQUENCE</scope>
    <source>
        <strain evidence="3">CBS 119687</strain>
    </source>
</reference>
<keyword evidence="4" id="KW-1185">Reference proteome</keyword>
<dbReference type="PANTHER" id="PTHR36182:SF1">
    <property type="entry name" value="PROTEIN, PUTATIVE (AFU_ORTHOLOGUE AFUA_6G10930)-RELATED"/>
    <property type="match status" value="1"/>
</dbReference>
<name>A0A6A6A125_9PLEO</name>
<dbReference type="PANTHER" id="PTHR36182">
    <property type="entry name" value="PROTEIN, PUTATIVE (AFU_ORTHOLOGUE AFUA_6G10930)-RELATED"/>
    <property type="match status" value="1"/>
</dbReference>
<dbReference type="GO" id="GO:0004497">
    <property type="term" value="F:monooxygenase activity"/>
    <property type="evidence" value="ECO:0007669"/>
    <property type="project" value="UniProtKB-KW"/>
</dbReference>